<evidence type="ECO:0008006" key="3">
    <source>
        <dbReference type="Google" id="ProtNLM"/>
    </source>
</evidence>
<comment type="caution">
    <text evidence="1">The sequence shown here is derived from an EMBL/GenBank/DDBJ whole genome shotgun (WGS) entry which is preliminary data.</text>
</comment>
<sequence length="296" mass="33554">MKTKITCFFICFSVYLIRAQNPEGFSSLSPDTTLADTSVRLNPWQQAKGEVLIAPYLSHYIANSYRDSEGKKIDFANNGRYSNFNPRVFIAAPLISEKINLIGSIPYFFNKYETGAGLDTNVDFGDIELGLRFHLAKFKNNYLLGSLIGYIPAYNNTRPPFAGYDLFALESRLALVGNLPFLGGYNNFHKVELGFRYFFPNDPAQIRFLLSEGYRITDKFSILGELEGMFSFSENEEFFNTNLQAVADYKMIKASGNLGYEFTSDFTIYGGFFHDIYNRNAAIGHGFQLFSVIKIN</sequence>
<proteinExistence type="predicted"/>
<protein>
    <recommendedName>
        <fullName evidence="3">Transporter</fullName>
    </recommendedName>
</protein>
<dbReference type="Proteomes" id="UP001197770">
    <property type="component" value="Unassembled WGS sequence"/>
</dbReference>
<evidence type="ECO:0000313" key="1">
    <source>
        <dbReference type="EMBL" id="MCC4214424.1"/>
    </source>
</evidence>
<dbReference type="RefSeq" id="WP_228231486.1">
    <property type="nucleotide sequence ID" value="NZ_JAJGMW010000029.1"/>
</dbReference>
<reference evidence="1 2" key="1">
    <citation type="submission" date="2021-11" db="EMBL/GenBank/DDBJ databases">
        <title>Seasonal and diel survey of microbial diversity of the Tyrrhenian coast.</title>
        <authorList>
            <person name="Gattoni G."/>
            <person name="Corral P."/>
        </authorList>
    </citation>
    <scope>NUCLEOTIDE SEQUENCE [LARGE SCALE GENOMIC DNA]</scope>
    <source>
        <strain evidence="1 2">Mr9</strain>
    </source>
</reference>
<keyword evidence="2" id="KW-1185">Reference proteome</keyword>
<organism evidence="1 2">
    <name type="scientific">Leeuwenhoekiella parthenopeia</name>
    <dbReference type="NCBI Taxonomy" id="2890320"/>
    <lineage>
        <taxon>Bacteria</taxon>
        <taxon>Pseudomonadati</taxon>
        <taxon>Bacteroidota</taxon>
        <taxon>Flavobacteriia</taxon>
        <taxon>Flavobacteriales</taxon>
        <taxon>Flavobacteriaceae</taxon>
        <taxon>Leeuwenhoekiella</taxon>
    </lineage>
</organism>
<name>A0ABS8GWM9_9FLAO</name>
<gene>
    <name evidence="1" type="ORF">LLW17_16995</name>
</gene>
<accession>A0ABS8GWM9</accession>
<dbReference type="EMBL" id="JAJGMW010000029">
    <property type="protein sequence ID" value="MCC4214424.1"/>
    <property type="molecule type" value="Genomic_DNA"/>
</dbReference>
<evidence type="ECO:0000313" key="2">
    <source>
        <dbReference type="Proteomes" id="UP001197770"/>
    </source>
</evidence>